<reference evidence="2" key="2">
    <citation type="submission" date="2025-09" db="UniProtKB">
        <authorList>
            <consortium name="Ensembl"/>
        </authorList>
    </citation>
    <scope>IDENTIFICATION</scope>
</reference>
<feature type="compositionally biased region" description="Low complexity" evidence="1">
    <location>
        <begin position="58"/>
        <end position="80"/>
    </location>
</feature>
<dbReference type="AlphaFoldDB" id="A0A8C6TXH9"/>
<keyword evidence="3" id="KW-1185">Reference proteome</keyword>
<name>A0A8C6TXH9_9GOBI</name>
<dbReference type="Proteomes" id="UP000694523">
    <property type="component" value="Unplaced"/>
</dbReference>
<protein>
    <submittedName>
        <fullName evidence="2">Uncharacterized protein</fullName>
    </submittedName>
</protein>
<accession>A0A8C6TXH9</accession>
<sequence length="80" mass="8634">MSYFCSGIRSSMKPRRSALEMSNTPPTAAVSTPPENERNESNSAHRSHCRGAHPRTVGSCSSRCPGWRGRSGRSPGARST</sequence>
<evidence type="ECO:0000313" key="3">
    <source>
        <dbReference type="Proteomes" id="UP000694523"/>
    </source>
</evidence>
<reference evidence="2" key="1">
    <citation type="submission" date="2025-08" db="UniProtKB">
        <authorList>
            <consortium name="Ensembl"/>
        </authorList>
    </citation>
    <scope>IDENTIFICATION</scope>
</reference>
<proteinExistence type="predicted"/>
<feature type="region of interest" description="Disordered" evidence="1">
    <location>
        <begin position="1"/>
        <end position="80"/>
    </location>
</feature>
<dbReference type="Ensembl" id="ENSNMLT00000029727.1">
    <property type="protein sequence ID" value="ENSNMLP00000026593.1"/>
    <property type="gene ID" value="ENSNMLG00000016977.1"/>
</dbReference>
<feature type="compositionally biased region" description="Polar residues" evidence="1">
    <location>
        <begin position="20"/>
        <end position="34"/>
    </location>
</feature>
<evidence type="ECO:0000256" key="1">
    <source>
        <dbReference type="SAM" id="MobiDB-lite"/>
    </source>
</evidence>
<evidence type="ECO:0000313" key="2">
    <source>
        <dbReference type="Ensembl" id="ENSNMLP00000026593.1"/>
    </source>
</evidence>
<organism evidence="2 3">
    <name type="scientific">Neogobius melanostomus</name>
    <name type="common">round goby</name>
    <dbReference type="NCBI Taxonomy" id="47308"/>
    <lineage>
        <taxon>Eukaryota</taxon>
        <taxon>Metazoa</taxon>
        <taxon>Chordata</taxon>
        <taxon>Craniata</taxon>
        <taxon>Vertebrata</taxon>
        <taxon>Euteleostomi</taxon>
        <taxon>Actinopterygii</taxon>
        <taxon>Neopterygii</taxon>
        <taxon>Teleostei</taxon>
        <taxon>Neoteleostei</taxon>
        <taxon>Acanthomorphata</taxon>
        <taxon>Gobiaria</taxon>
        <taxon>Gobiiformes</taxon>
        <taxon>Gobioidei</taxon>
        <taxon>Gobiidae</taxon>
        <taxon>Benthophilinae</taxon>
        <taxon>Neogobiini</taxon>
        <taxon>Neogobius</taxon>
    </lineage>
</organism>